<dbReference type="InterPro" id="IPR027417">
    <property type="entry name" value="P-loop_NTPase"/>
</dbReference>
<reference evidence="5 6" key="1">
    <citation type="submission" date="2017-03" db="EMBL/GenBank/DDBJ databases">
        <title>Paenibacillus larvae genome sequencing.</title>
        <authorList>
            <person name="Dingman D.W."/>
        </authorList>
    </citation>
    <scope>NUCLEOTIDE SEQUENCE [LARGE SCALE GENOMIC DNA]</scope>
    <source>
        <strain evidence="5 6">SAG 10367</strain>
    </source>
</reference>
<dbReference type="InterPro" id="IPR051782">
    <property type="entry name" value="ABC_Transporter_VariousFunc"/>
</dbReference>
<accession>A0A1V0USJ6</accession>
<keyword evidence="2" id="KW-0547">Nucleotide-binding</keyword>
<evidence type="ECO:0000256" key="3">
    <source>
        <dbReference type="ARBA" id="ARBA00022840"/>
    </source>
</evidence>
<dbReference type="Gene3D" id="3.40.50.300">
    <property type="entry name" value="P-loop containing nucleotide triphosphate hydrolases"/>
    <property type="match status" value="1"/>
</dbReference>
<dbReference type="InterPro" id="IPR003439">
    <property type="entry name" value="ABC_transporter-like_ATP-bd"/>
</dbReference>
<name>A0A1V0USJ6_9BACL</name>
<sequence length="221" mass="25367">MLTICGLKKSYTGLKIFEKIDLEIPKKSIVTLTGKNGIGKTTLLNILGGISEFEGDVLLNEISLKYHFKDYLKLTWLISNDPFLYDYLTVSEMIDFIALLSNNNTCLTTAYKDNMIEYLELTRYKSVFIKNLSLGTKQKLSFIIGFLNNPKLVLIDEPFVNFDKTSMHRILDFIQDYVSQTESIVIFSTHSENKKINNIVTHNIHIHGSDEICFREVSYSI</sequence>
<proteinExistence type="predicted"/>
<dbReference type="PANTHER" id="PTHR42939:SF1">
    <property type="entry name" value="ABC TRANSPORTER ATP-BINDING PROTEIN ALBC-RELATED"/>
    <property type="match status" value="1"/>
</dbReference>
<evidence type="ECO:0000259" key="4">
    <source>
        <dbReference type="PROSITE" id="PS50893"/>
    </source>
</evidence>
<dbReference type="PROSITE" id="PS50893">
    <property type="entry name" value="ABC_TRANSPORTER_2"/>
    <property type="match status" value="1"/>
</dbReference>
<keyword evidence="1" id="KW-0813">Transport</keyword>
<dbReference type="InterPro" id="IPR003593">
    <property type="entry name" value="AAA+_ATPase"/>
</dbReference>
<dbReference type="PANTHER" id="PTHR42939">
    <property type="entry name" value="ABC TRANSPORTER ATP-BINDING PROTEIN ALBC-RELATED"/>
    <property type="match status" value="1"/>
</dbReference>
<evidence type="ECO:0000313" key="6">
    <source>
        <dbReference type="Proteomes" id="UP000192727"/>
    </source>
</evidence>
<dbReference type="SMART" id="SM00382">
    <property type="entry name" value="AAA"/>
    <property type="match status" value="1"/>
</dbReference>
<keyword evidence="3" id="KW-0067">ATP-binding</keyword>
<dbReference type="RefSeq" id="WP_083039963.1">
    <property type="nucleotide sequence ID" value="NZ_CP020557.1"/>
</dbReference>
<dbReference type="Proteomes" id="UP000192727">
    <property type="component" value="Chromosome"/>
</dbReference>
<dbReference type="GO" id="GO:0005524">
    <property type="term" value="F:ATP binding"/>
    <property type="evidence" value="ECO:0007669"/>
    <property type="project" value="UniProtKB-KW"/>
</dbReference>
<dbReference type="GO" id="GO:0016887">
    <property type="term" value="F:ATP hydrolysis activity"/>
    <property type="evidence" value="ECO:0007669"/>
    <property type="project" value="InterPro"/>
</dbReference>
<protein>
    <recommendedName>
        <fullName evidence="4">ABC transporter domain-containing protein</fullName>
    </recommendedName>
</protein>
<dbReference type="EMBL" id="CP020557">
    <property type="protein sequence ID" value="ARF68263.1"/>
    <property type="molecule type" value="Genomic_DNA"/>
</dbReference>
<evidence type="ECO:0000313" key="5">
    <source>
        <dbReference type="EMBL" id="ARF68263.1"/>
    </source>
</evidence>
<organism evidence="5 6">
    <name type="scientific">Paenibacillus larvae subsp. pulvifaciens</name>
    <dbReference type="NCBI Taxonomy" id="1477"/>
    <lineage>
        <taxon>Bacteria</taxon>
        <taxon>Bacillati</taxon>
        <taxon>Bacillota</taxon>
        <taxon>Bacilli</taxon>
        <taxon>Bacillales</taxon>
        <taxon>Paenibacillaceae</taxon>
        <taxon>Paenibacillus</taxon>
    </lineage>
</organism>
<dbReference type="Pfam" id="PF00005">
    <property type="entry name" value="ABC_tran"/>
    <property type="match status" value="1"/>
</dbReference>
<dbReference type="SUPFAM" id="SSF52540">
    <property type="entry name" value="P-loop containing nucleoside triphosphate hydrolases"/>
    <property type="match status" value="1"/>
</dbReference>
<evidence type="ECO:0000256" key="1">
    <source>
        <dbReference type="ARBA" id="ARBA00022448"/>
    </source>
</evidence>
<evidence type="ECO:0000256" key="2">
    <source>
        <dbReference type="ARBA" id="ARBA00022741"/>
    </source>
</evidence>
<feature type="domain" description="ABC transporter" evidence="4">
    <location>
        <begin position="2"/>
        <end position="220"/>
    </location>
</feature>
<dbReference type="AlphaFoldDB" id="A0A1V0USJ6"/>
<gene>
    <name evidence="5" type="ORF">B7C51_11255</name>
</gene>